<evidence type="ECO:0000313" key="2">
    <source>
        <dbReference type="Proteomes" id="UP000886865"/>
    </source>
</evidence>
<accession>A0A9D1JXK2</accession>
<sequence length="72" mass="8162">MKNSEVFIPQTNGEVSDSLTQNWTQQACECYSINCDCKKCSIEISKYSFVCQMPKIVHLLLKTHGEPHQGVI</sequence>
<reference evidence="1" key="1">
    <citation type="submission" date="2020-10" db="EMBL/GenBank/DDBJ databases">
        <authorList>
            <person name="Gilroy R."/>
        </authorList>
    </citation>
    <scope>NUCLEOTIDE SEQUENCE</scope>
    <source>
        <strain evidence="1">CHK152-2871</strain>
    </source>
</reference>
<dbReference type="AlphaFoldDB" id="A0A9D1JXK2"/>
<dbReference type="Proteomes" id="UP000886865">
    <property type="component" value="Unassembled WGS sequence"/>
</dbReference>
<protein>
    <submittedName>
        <fullName evidence="1">Uncharacterized protein</fullName>
    </submittedName>
</protein>
<comment type="caution">
    <text evidence="1">The sequence shown here is derived from an EMBL/GenBank/DDBJ whole genome shotgun (WGS) entry which is preliminary data.</text>
</comment>
<organism evidence="1 2">
    <name type="scientific">Candidatus Galligastranaerophilus intestinavium</name>
    <dbReference type="NCBI Taxonomy" id="2840836"/>
    <lineage>
        <taxon>Bacteria</taxon>
        <taxon>Candidatus Galligastranaerophilus</taxon>
    </lineage>
</organism>
<gene>
    <name evidence="1" type="ORF">IAA86_03765</name>
</gene>
<reference evidence="1" key="2">
    <citation type="journal article" date="2021" name="PeerJ">
        <title>Extensive microbial diversity within the chicken gut microbiome revealed by metagenomics and culture.</title>
        <authorList>
            <person name="Gilroy R."/>
            <person name="Ravi A."/>
            <person name="Getino M."/>
            <person name="Pursley I."/>
            <person name="Horton D.L."/>
            <person name="Alikhan N.F."/>
            <person name="Baker D."/>
            <person name="Gharbi K."/>
            <person name="Hall N."/>
            <person name="Watson M."/>
            <person name="Adriaenssens E.M."/>
            <person name="Foster-Nyarko E."/>
            <person name="Jarju S."/>
            <person name="Secka A."/>
            <person name="Antonio M."/>
            <person name="Oren A."/>
            <person name="Chaudhuri R.R."/>
            <person name="La Ragione R."/>
            <person name="Hildebrand F."/>
            <person name="Pallen M.J."/>
        </authorList>
    </citation>
    <scope>NUCLEOTIDE SEQUENCE</scope>
    <source>
        <strain evidence="1">CHK152-2871</strain>
    </source>
</reference>
<evidence type="ECO:0000313" key="1">
    <source>
        <dbReference type="EMBL" id="HIS74121.1"/>
    </source>
</evidence>
<proteinExistence type="predicted"/>
<name>A0A9D1JXK2_9BACT</name>
<dbReference type="EMBL" id="DVJQ01000032">
    <property type="protein sequence ID" value="HIS74121.1"/>
    <property type="molecule type" value="Genomic_DNA"/>
</dbReference>